<dbReference type="PRINTS" id="PR00368">
    <property type="entry name" value="FADPNR"/>
</dbReference>
<keyword evidence="4 6" id="KW-0408">Iron</keyword>
<dbReference type="EMBL" id="JAACVF010000072">
    <property type="protein sequence ID" value="NCN64995.1"/>
    <property type="molecule type" value="Genomic_DNA"/>
</dbReference>
<dbReference type="Pfam" id="PF07992">
    <property type="entry name" value="Pyr_redox_2"/>
    <property type="match status" value="2"/>
</dbReference>
<evidence type="ECO:0000313" key="8">
    <source>
        <dbReference type="EMBL" id="NCN64995.1"/>
    </source>
</evidence>
<comment type="caution">
    <text evidence="8">The sequence shown here is derived from an EMBL/GenBank/DDBJ whole genome shotgun (WGS) entry which is preliminary data.</text>
</comment>
<dbReference type="AlphaFoldDB" id="A0A8J8CEI6"/>
<keyword evidence="6" id="KW-0285">Flavoprotein</keyword>
<dbReference type="GO" id="GO:0046872">
    <property type="term" value="F:metal ion binding"/>
    <property type="evidence" value="ECO:0007669"/>
    <property type="project" value="UniProtKB-KW"/>
</dbReference>
<dbReference type="SUPFAM" id="SSF51905">
    <property type="entry name" value="FAD/NAD(P)-binding domain"/>
    <property type="match status" value="1"/>
</dbReference>
<gene>
    <name evidence="9" type="ORF">GW779_00805</name>
    <name evidence="8" type="ORF">GW910_02820</name>
</gene>
<sequence>MNKNIVVIGGGIAGMESSAYLSAMGYNVTLLEKENKIGGHLLEWESLFPTRRLGRDVVTFLSRGVEYGKVNVIPDAWIKQIEKISETPPKFRLHIGNNKTLDADAIVIATGYDIFDARKKEEYGYGIYDNVVTSADLEKIFLDGGEIKTSSGKTPKRIGFVHRVGSRDEKVGNLYCSQVCCITGVKQAVEFKEKLPDSEVFCFYMDLRMFGRHYEELYRESQEKYRVNFIRGRLSEAAENQDGSIIVKVEDTLSGRPLKMNVDLLVLLVGFVPSEGTQKIGKMLGLKFGDDFFLKTEDEHTMTNVSNIPGVFLAGACTGPKCITNTITDARAASSKVASFLEGYGLEERINERYKK</sequence>
<dbReference type="GO" id="GO:0016491">
    <property type="term" value="F:oxidoreductase activity"/>
    <property type="evidence" value="ECO:0007669"/>
    <property type="project" value="UniProtKB-UniRule"/>
</dbReference>
<evidence type="ECO:0000256" key="4">
    <source>
        <dbReference type="ARBA" id="ARBA00023004"/>
    </source>
</evidence>
<feature type="domain" description="FAD/NAD(P)-binding" evidence="7">
    <location>
        <begin position="207"/>
        <end position="331"/>
    </location>
</feature>
<evidence type="ECO:0000256" key="2">
    <source>
        <dbReference type="ARBA" id="ARBA00022723"/>
    </source>
</evidence>
<dbReference type="Gene3D" id="3.40.50.720">
    <property type="entry name" value="NAD(P)-binding Rossmann-like Domain"/>
    <property type="match status" value="1"/>
</dbReference>
<dbReference type="EMBL" id="JAACQH010000012">
    <property type="protein sequence ID" value="NCS90953.1"/>
    <property type="molecule type" value="Genomic_DNA"/>
</dbReference>
<evidence type="ECO:0000256" key="1">
    <source>
        <dbReference type="ARBA" id="ARBA00022485"/>
    </source>
</evidence>
<reference evidence="8" key="1">
    <citation type="submission" date="2019-11" db="EMBL/GenBank/DDBJ databases">
        <title>Lipid analysis of CO2-rich subsurface aquifers suggests an autotrophy-based deep biosphere with lysolipids enriched in CPR bacteria.</title>
        <authorList>
            <person name="Probst A.J."/>
            <person name="Elling F.J."/>
            <person name="Castelle C.J."/>
            <person name="Zhu Q."/>
            <person name="Elvert M."/>
            <person name="Birarda G."/>
            <person name="Holman H.-Y."/>
            <person name="Lane K.R."/>
            <person name="Ladd B."/>
            <person name="Ryan M.C."/>
            <person name="Woyke T."/>
            <person name="Hinrichs K.-U."/>
            <person name="Banfield J.F."/>
        </authorList>
    </citation>
    <scope>NUCLEOTIDE SEQUENCE</scope>
    <source>
        <strain evidence="8">CG_2015-01_33_1645</strain>
        <strain evidence="9">CG_2015-04_33_537</strain>
    </source>
</reference>
<comment type="cofactor">
    <cofactor evidence="6">
        <name>FAD</name>
        <dbReference type="ChEBI" id="CHEBI:57692"/>
    </cofactor>
</comment>
<accession>A0A8J8CEI6</accession>
<comment type="subunit">
    <text evidence="6">The ferredoxin:CoB-CoM heterodisulfide reductase is composed of three subunits; HdrA, HdrB and HdrC.</text>
</comment>
<comment type="function">
    <text evidence="6">Part of a complex that catalyzes the reversible reduction of CoM-S-S-CoB to the thiol-coenzymes H-S-CoM (coenzyme M) and H-S-CoB (coenzyme B).</text>
</comment>
<name>A0A8J8CEI6_9ARCH</name>
<keyword evidence="1 6" id="KW-0004">4Fe-4S</keyword>
<dbReference type="Gene3D" id="3.50.50.60">
    <property type="entry name" value="FAD/NAD(P)-binding domain"/>
    <property type="match status" value="2"/>
</dbReference>
<keyword evidence="6" id="KW-0274">FAD</keyword>
<proteinExistence type="inferred from homology"/>
<dbReference type="EC" id="1.8.-.-" evidence="6"/>
<dbReference type="Proteomes" id="UP000768163">
    <property type="component" value="Unassembled WGS sequence"/>
</dbReference>
<keyword evidence="3 6" id="KW-0560">Oxidoreductase</keyword>
<dbReference type="InterPro" id="IPR036188">
    <property type="entry name" value="FAD/NAD-bd_sf"/>
</dbReference>
<keyword evidence="2 6" id="KW-0479">Metal-binding</keyword>
<evidence type="ECO:0000256" key="3">
    <source>
        <dbReference type="ARBA" id="ARBA00023002"/>
    </source>
</evidence>
<dbReference type="InterPro" id="IPR023753">
    <property type="entry name" value="FAD/NAD-binding_dom"/>
</dbReference>
<organism evidence="8 10">
    <name type="scientific">Candidatus Altarchaeum hamiconexum</name>
    <dbReference type="NCBI Taxonomy" id="1803513"/>
    <lineage>
        <taxon>Archaea</taxon>
        <taxon>Candidatus Altarchaeota</taxon>
        <taxon>Candidatus Altiarchaeia</taxon>
        <taxon>Candidatus Altarchaeales</taxon>
        <taxon>Candidatus Altarchaeaceae</taxon>
        <taxon>Candidatus Altarchaeum</taxon>
    </lineage>
</organism>
<comment type="cofactor">
    <cofactor evidence="6">
        <name>[4Fe-4S] cluster</name>
        <dbReference type="ChEBI" id="CHEBI:49883"/>
    </cofactor>
</comment>
<evidence type="ECO:0000313" key="9">
    <source>
        <dbReference type="EMBL" id="NCS90953.1"/>
    </source>
</evidence>
<dbReference type="Proteomes" id="UP000738826">
    <property type="component" value="Unassembled WGS sequence"/>
</dbReference>
<evidence type="ECO:0000256" key="5">
    <source>
        <dbReference type="ARBA" id="ARBA00023014"/>
    </source>
</evidence>
<comment type="similarity">
    <text evidence="6">Belongs to the HdrA family.</text>
</comment>
<evidence type="ECO:0000256" key="6">
    <source>
        <dbReference type="RuleBase" id="RU366072"/>
    </source>
</evidence>
<comment type="pathway">
    <text evidence="6">Cofactor metabolism; coenzyme M-coenzyme B heterodisulfide reduction; coenzyme B and coenzyme M from coenzyme M-coenzyme B heterodisulfide: step 1/1.</text>
</comment>
<dbReference type="PANTHER" id="PTHR43498">
    <property type="entry name" value="FERREDOXIN:COB-COM HETERODISULFIDE REDUCTASE SUBUNIT A"/>
    <property type="match status" value="1"/>
</dbReference>
<feature type="domain" description="FAD/NAD(P)-binding" evidence="7">
    <location>
        <begin position="3"/>
        <end position="114"/>
    </location>
</feature>
<dbReference type="GO" id="GO:0051539">
    <property type="term" value="F:4 iron, 4 sulfur cluster binding"/>
    <property type="evidence" value="ECO:0007669"/>
    <property type="project" value="UniProtKB-UniRule"/>
</dbReference>
<evidence type="ECO:0000313" key="10">
    <source>
        <dbReference type="Proteomes" id="UP000768163"/>
    </source>
</evidence>
<dbReference type="InterPro" id="IPR039650">
    <property type="entry name" value="HdrA-like"/>
</dbReference>
<evidence type="ECO:0000259" key="7">
    <source>
        <dbReference type="Pfam" id="PF07992"/>
    </source>
</evidence>
<dbReference type="PANTHER" id="PTHR43498:SF1">
    <property type="entry name" value="COB--COM HETERODISULFIDE REDUCTASE IRON-SULFUR SUBUNIT A"/>
    <property type="match status" value="1"/>
</dbReference>
<keyword evidence="5 6" id="KW-0411">Iron-sulfur</keyword>
<protein>
    <recommendedName>
        <fullName evidence="6">CoB--CoM heterodisulfide reductase iron-sulfur subunit A</fullName>
        <ecNumber evidence="6">1.8.-.-</ecNumber>
    </recommendedName>
</protein>